<dbReference type="RefSeq" id="WP_248479504.1">
    <property type="nucleotide sequence ID" value="NZ_JALPRF010000005.1"/>
</dbReference>
<dbReference type="Gene3D" id="3.90.550.10">
    <property type="entry name" value="Spore Coat Polysaccharide Biosynthesis Protein SpsA, Chain A"/>
    <property type="match status" value="1"/>
</dbReference>
<dbReference type="Proteomes" id="UP001202180">
    <property type="component" value="Unassembled WGS sequence"/>
</dbReference>
<proteinExistence type="predicted"/>
<dbReference type="EMBL" id="JALPRF010000005">
    <property type="protein sequence ID" value="MCK8494885.1"/>
    <property type="molecule type" value="Genomic_DNA"/>
</dbReference>
<gene>
    <name evidence="2" type="ORF">M0L20_23650</name>
</gene>
<dbReference type="InterPro" id="IPR029044">
    <property type="entry name" value="Nucleotide-diphossugar_trans"/>
</dbReference>
<evidence type="ECO:0000313" key="3">
    <source>
        <dbReference type="Proteomes" id="UP001202180"/>
    </source>
</evidence>
<dbReference type="PANTHER" id="PTHR43685:SF2">
    <property type="entry name" value="GLYCOSYLTRANSFERASE 2-LIKE DOMAIN-CONTAINING PROTEIN"/>
    <property type="match status" value="1"/>
</dbReference>
<reference evidence="2 3" key="1">
    <citation type="submission" date="2022-04" db="EMBL/GenBank/DDBJ databases">
        <title>Spirosoma sp. strain RP8 genome sequencing and assembly.</title>
        <authorList>
            <person name="Jung Y."/>
        </authorList>
    </citation>
    <scope>NUCLEOTIDE SEQUENCE [LARGE SCALE GENOMIC DNA]</scope>
    <source>
        <strain evidence="2 3">RP8</strain>
    </source>
</reference>
<sequence>MLFSIITCAYNPNPAVLAKLVKAVNALRIDTRFDYEWLIVDNGSKPFVNDVFLLKKSLSEQKHISIIRESKAGLTNARITGLNQSKGDWILFLDDDNEPVDDYLLHAYTLIHKYPFVKCWGPGHVNVRLLDPRIQSWIANRKDMFQEKHINNVIFSNEKMWSICHPAGTGMLIDKNILTGYVESVEKGRYTLTDRLGKSLSSGGDTQIVFHAVDQGMHVGLAPDLVINHNIEPRKSTFKYLKKQTYAGCKSFIKAHNEVLTNNRYELIYKDNVGVAKRVARWLIGNYKQLFSPIVALDFFALLGNLHAPYFASDQNPPRLLKWLVYVFVNDKK</sequence>
<keyword evidence="3" id="KW-1185">Reference proteome</keyword>
<dbReference type="InterPro" id="IPR001173">
    <property type="entry name" value="Glyco_trans_2-like"/>
</dbReference>
<accession>A0ABT0HTP7</accession>
<evidence type="ECO:0000313" key="2">
    <source>
        <dbReference type="EMBL" id="MCK8494885.1"/>
    </source>
</evidence>
<dbReference type="PANTHER" id="PTHR43685">
    <property type="entry name" value="GLYCOSYLTRANSFERASE"/>
    <property type="match status" value="1"/>
</dbReference>
<protein>
    <submittedName>
        <fullName evidence="2">Glycosyltransferase</fullName>
    </submittedName>
</protein>
<dbReference type="SUPFAM" id="SSF53448">
    <property type="entry name" value="Nucleotide-diphospho-sugar transferases"/>
    <property type="match status" value="1"/>
</dbReference>
<dbReference type="Pfam" id="PF00535">
    <property type="entry name" value="Glycos_transf_2"/>
    <property type="match status" value="1"/>
</dbReference>
<feature type="domain" description="Glycosyltransferase 2-like" evidence="1">
    <location>
        <begin position="4"/>
        <end position="178"/>
    </location>
</feature>
<dbReference type="InterPro" id="IPR050834">
    <property type="entry name" value="Glycosyltransf_2"/>
</dbReference>
<evidence type="ECO:0000259" key="1">
    <source>
        <dbReference type="Pfam" id="PF00535"/>
    </source>
</evidence>
<comment type="caution">
    <text evidence="2">The sequence shown here is derived from an EMBL/GenBank/DDBJ whole genome shotgun (WGS) entry which is preliminary data.</text>
</comment>
<dbReference type="CDD" id="cd00761">
    <property type="entry name" value="Glyco_tranf_GTA_type"/>
    <property type="match status" value="1"/>
</dbReference>
<name>A0ABT0HTP7_9BACT</name>
<organism evidence="2 3">
    <name type="scientific">Spirosoma liriopis</name>
    <dbReference type="NCBI Taxonomy" id="2937440"/>
    <lineage>
        <taxon>Bacteria</taxon>
        <taxon>Pseudomonadati</taxon>
        <taxon>Bacteroidota</taxon>
        <taxon>Cytophagia</taxon>
        <taxon>Cytophagales</taxon>
        <taxon>Cytophagaceae</taxon>
        <taxon>Spirosoma</taxon>
    </lineage>
</organism>